<evidence type="ECO:0000259" key="2">
    <source>
        <dbReference type="Pfam" id="PF07319"/>
    </source>
</evidence>
<dbReference type="InterPro" id="IPR002611">
    <property type="entry name" value="IstB_ATP-bd"/>
</dbReference>
<dbReference type="Proteomes" id="UP000199268">
    <property type="component" value="Unassembled WGS sequence"/>
</dbReference>
<dbReference type="CDD" id="cd00009">
    <property type="entry name" value="AAA"/>
    <property type="match status" value="1"/>
</dbReference>
<dbReference type="RefSeq" id="WP_092461198.1">
    <property type="nucleotide sequence ID" value="NZ_BJEE01000002.1"/>
</dbReference>
<evidence type="ECO:0000259" key="1">
    <source>
        <dbReference type="Pfam" id="PF01695"/>
    </source>
</evidence>
<dbReference type="PANTHER" id="PTHR30050">
    <property type="entry name" value="CHROMOSOMAL REPLICATION INITIATOR PROTEIN DNAA"/>
    <property type="match status" value="1"/>
</dbReference>
<dbReference type="OrthoDB" id="61127at2"/>
<feature type="domain" description="IstB-like ATP-binding" evidence="1">
    <location>
        <begin position="112"/>
        <end position="323"/>
    </location>
</feature>
<dbReference type="GO" id="GO:0006260">
    <property type="term" value="P:DNA replication"/>
    <property type="evidence" value="ECO:0007669"/>
    <property type="project" value="TreeGrafter"/>
</dbReference>
<evidence type="ECO:0000313" key="4">
    <source>
        <dbReference type="Proteomes" id="UP000199268"/>
    </source>
</evidence>
<evidence type="ECO:0000313" key="3">
    <source>
        <dbReference type="EMBL" id="SCB73975.1"/>
    </source>
</evidence>
<dbReference type="GO" id="GO:0005524">
    <property type="term" value="F:ATP binding"/>
    <property type="evidence" value="ECO:0007669"/>
    <property type="project" value="InterPro"/>
</dbReference>
<name>A0A1C3YV51_9LACO</name>
<dbReference type="NCBIfam" id="NF006505">
    <property type="entry name" value="PRK08939.1"/>
    <property type="match status" value="1"/>
</dbReference>
<dbReference type="InterPro" id="IPR009928">
    <property type="entry name" value="DnaI_N"/>
</dbReference>
<feature type="domain" description="Primosomal DnaI N-terminal" evidence="2">
    <location>
        <begin position="19"/>
        <end position="109"/>
    </location>
</feature>
<dbReference type="SUPFAM" id="SSF52540">
    <property type="entry name" value="P-loop containing nucleoside triphosphate hydrolases"/>
    <property type="match status" value="1"/>
</dbReference>
<dbReference type="EMBL" id="FMAO01000001">
    <property type="protein sequence ID" value="SCB73975.1"/>
    <property type="molecule type" value="Genomic_DNA"/>
</dbReference>
<keyword evidence="4" id="KW-1185">Reference proteome</keyword>
<dbReference type="STRING" id="1505725.GA0061074_101152"/>
<sequence length="326" mass="37537">MGEQNFKDQESKTTDNPMNMGQALRDFMDKKQLNGRFQTLKKEVYRDPEIRQFFNEYKDSLSRTIVERDFAVLYEYYSQQRKAKAGKKVVHEGYVPALRVEENRIVIIYEPNEATRLAQRMNMQANLVKSIGMPKLINRARLDDFSDNDTDRLAALTGVLQFIDDYIKKPDDFHRGLYLHGAYGIGKTHLMGAMANEFAQEGIPVTLIHLPSFVVEVRSAIGSNEQPQDKINAIKQVPILVIDDIGAESLTAWVRDDVLGVILEYRMQNELTTFFTSNFSMTQLEKEHFTITKDGAEPVKAERLMQRIKFLAKEVQMAGDNRRELD</sequence>
<accession>A0A1C3YV51</accession>
<dbReference type="PANTHER" id="PTHR30050:SF8">
    <property type="entry name" value="PRIMOSOMAL PROTEIN DNAI"/>
    <property type="match status" value="1"/>
</dbReference>
<protein>
    <submittedName>
        <fullName evidence="3">Primosomal protein DnaI</fullName>
    </submittedName>
</protein>
<organism evidence="3 4">
    <name type="scientific">Weissella bombi</name>
    <dbReference type="NCBI Taxonomy" id="1505725"/>
    <lineage>
        <taxon>Bacteria</taxon>
        <taxon>Bacillati</taxon>
        <taxon>Bacillota</taxon>
        <taxon>Bacilli</taxon>
        <taxon>Lactobacillales</taxon>
        <taxon>Lactobacillaceae</taxon>
        <taxon>Weissella</taxon>
    </lineage>
</organism>
<dbReference type="InterPro" id="IPR027417">
    <property type="entry name" value="P-loop_NTPase"/>
</dbReference>
<reference evidence="4" key="1">
    <citation type="submission" date="2016-08" db="EMBL/GenBank/DDBJ databases">
        <authorList>
            <person name="Varghese N."/>
            <person name="Submissions Spin"/>
        </authorList>
    </citation>
    <scope>NUCLEOTIDE SEQUENCE [LARGE SCALE GENOMIC DNA]</scope>
    <source>
        <strain evidence="4">R-53094</strain>
    </source>
</reference>
<dbReference type="Pfam" id="PF01695">
    <property type="entry name" value="IstB_IS21"/>
    <property type="match status" value="1"/>
</dbReference>
<gene>
    <name evidence="3" type="ORF">GA0061074_101152</name>
</gene>
<dbReference type="AlphaFoldDB" id="A0A1C3YV51"/>
<dbReference type="Pfam" id="PF07319">
    <property type="entry name" value="DnaI_N"/>
    <property type="match status" value="1"/>
</dbReference>
<proteinExistence type="predicted"/>
<dbReference type="Gene3D" id="3.40.50.300">
    <property type="entry name" value="P-loop containing nucleotide triphosphate hydrolases"/>
    <property type="match status" value="1"/>
</dbReference>